<keyword evidence="1" id="KW-0812">Transmembrane</keyword>
<proteinExistence type="predicted"/>
<keyword evidence="1" id="KW-1133">Transmembrane helix</keyword>
<keyword evidence="1" id="KW-0472">Membrane</keyword>
<gene>
    <name evidence="3" type="ORF">METZ01_LOCUS468746</name>
</gene>
<protein>
    <recommendedName>
        <fullName evidence="2">DUF4396 domain-containing protein</fullName>
    </recommendedName>
</protein>
<feature type="domain" description="DUF4396" evidence="2">
    <location>
        <begin position="17"/>
        <end position="145"/>
    </location>
</feature>
<dbReference type="AlphaFoldDB" id="A0A383B7C5"/>
<feature type="transmembrane region" description="Helical" evidence="1">
    <location>
        <begin position="50"/>
        <end position="76"/>
    </location>
</feature>
<feature type="transmembrane region" description="Helical" evidence="1">
    <location>
        <begin position="108"/>
        <end position="131"/>
    </location>
</feature>
<evidence type="ECO:0000256" key="1">
    <source>
        <dbReference type="SAM" id="Phobius"/>
    </source>
</evidence>
<accession>A0A383B7C5</accession>
<evidence type="ECO:0000259" key="2">
    <source>
        <dbReference type="Pfam" id="PF14342"/>
    </source>
</evidence>
<sequence>MTVVDETIAFTWSCLHTWRQAAINTWWCLVGCSIGDLGTIWYFQWSGIEWPVMVIMSLAIVNGLLTSIALETIVLLRQMALASALRTACGMSMISMVAMEIAMNSVDVWVMGGAVLSLSVLPLMWCAGFFAPLPYNYWRLKALGKACH</sequence>
<name>A0A383B7C5_9ZZZZ</name>
<organism evidence="3">
    <name type="scientific">marine metagenome</name>
    <dbReference type="NCBI Taxonomy" id="408172"/>
    <lineage>
        <taxon>unclassified sequences</taxon>
        <taxon>metagenomes</taxon>
        <taxon>ecological metagenomes</taxon>
    </lineage>
</organism>
<reference evidence="3" key="1">
    <citation type="submission" date="2018-05" db="EMBL/GenBank/DDBJ databases">
        <authorList>
            <person name="Lanie J.A."/>
            <person name="Ng W.-L."/>
            <person name="Kazmierczak K.M."/>
            <person name="Andrzejewski T.M."/>
            <person name="Davidsen T.M."/>
            <person name="Wayne K.J."/>
            <person name="Tettelin H."/>
            <person name="Glass J.I."/>
            <person name="Rusch D."/>
            <person name="Podicherti R."/>
            <person name="Tsui H.-C.T."/>
            <person name="Winkler M.E."/>
        </authorList>
    </citation>
    <scope>NUCLEOTIDE SEQUENCE</scope>
</reference>
<feature type="transmembrane region" description="Helical" evidence="1">
    <location>
        <begin position="83"/>
        <end position="102"/>
    </location>
</feature>
<dbReference type="InterPro" id="IPR025509">
    <property type="entry name" value="DUF4396"/>
</dbReference>
<feature type="transmembrane region" description="Helical" evidence="1">
    <location>
        <begin position="26"/>
        <end position="44"/>
    </location>
</feature>
<evidence type="ECO:0000313" key="3">
    <source>
        <dbReference type="EMBL" id="SVE15892.1"/>
    </source>
</evidence>
<dbReference type="Pfam" id="PF14342">
    <property type="entry name" value="DUF4396"/>
    <property type="match status" value="1"/>
</dbReference>
<dbReference type="EMBL" id="UINC01198092">
    <property type="protein sequence ID" value="SVE15892.1"/>
    <property type="molecule type" value="Genomic_DNA"/>
</dbReference>